<accession>A0ABU1T7B5</accession>
<reference evidence="1 2" key="1">
    <citation type="submission" date="2023-07" db="EMBL/GenBank/DDBJ databases">
        <title>Sorghum-associated microbial communities from plants grown in Nebraska, USA.</title>
        <authorList>
            <person name="Schachtman D."/>
        </authorList>
    </citation>
    <scope>NUCLEOTIDE SEQUENCE [LARGE SCALE GENOMIC DNA]</scope>
    <source>
        <strain evidence="1 2">3262</strain>
    </source>
</reference>
<name>A0ABU1T7B5_9SPHI</name>
<proteinExistence type="predicted"/>
<evidence type="ECO:0000313" key="1">
    <source>
        <dbReference type="EMBL" id="MDR6941126.1"/>
    </source>
</evidence>
<gene>
    <name evidence="1" type="ORF">J2W55_000954</name>
</gene>
<protein>
    <submittedName>
        <fullName evidence="1">Uncharacterized protein</fullName>
    </submittedName>
</protein>
<dbReference type="Proteomes" id="UP001247620">
    <property type="component" value="Unassembled WGS sequence"/>
</dbReference>
<keyword evidence="2" id="KW-1185">Reference proteome</keyword>
<comment type="caution">
    <text evidence="1">The sequence shown here is derived from an EMBL/GenBank/DDBJ whole genome shotgun (WGS) entry which is preliminary data.</text>
</comment>
<evidence type="ECO:0000313" key="2">
    <source>
        <dbReference type="Proteomes" id="UP001247620"/>
    </source>
</evidence>
<dbReference type="EMBL" id="JAVDUU010000001">
    <property type="protein sequence ID" value="MDR6941126.1"/>
    <property type="molecule type" value="Genomic_DNA"/>
</dbReference>
<sequence>MYEPEHGLIQINAKSERLTYNRLAIYSSILTFSIKPSDLI</sequence>
<organism evidence="1 2">
    <name type="scientific">Mucilaginibacter pocheonensis</name>
    <dbReference type="NCBI Taxonomy" id="398050"/>
    <lineage>
        <taxon>Bacteria</taxon>
        <taxon>Pseudomonadati</taxon>
        <taxon>Bacteroidota</taxon>
        <taxon>Sphingobacteriia</taxon>
        <taxon>Sphingobacteriales</taxon>
        <taxon>Sphingobacteriaceae</taxon>
        <taxon>Mucilaginibacter</taxon>
    </lineage>
</organism>